<keyword evidence="1" id="KW-0812">Transmembrane</keyword>
<feature type="transmembrane region" description="Helical" evidence="1">
    <location>
        <begin position="136"/>
        <end position="157"/>
    </location>
</feature>
<proteinExistence type="predicted"/>
<keyword evidence="1" id="KW-0472">Membrane</keyword>
<feature type="transmembrane region" description="Helical" evidence="1">
    <location>
        <begin position="163"/>
        <end position="189"/>
    </location>
</feature>
<protein>
    <submittedName>
        <fullName evidence="2">Uncharacterized protein</fullName>
    </submittedName>
</protein>
<comment type="caution">
    <text evidence="2">The sequence shown here is derived from an EMBL/GenBank/DDBJ whole genome shotgun (WGS) entry which is preliminary data.</text>
</comment>
<dbReference type="Proteomes" id="UP000245055">
    <property type="component" value="Unassembled WGS sequence"/>
</dbReference>
<evidence type="ECO:0000256" key="1">
    <source>
        <dbReference type="SAM" id="Phobius"/>
    </source>
</evidence>
<feature type="transmembrane region" description="Helical" evidence="1">
    <location>
        <begin position="201"/>
        <end position="223"/>
    </location>
</feature>
<reference evidence="2 3" key="1">
    <citation type="submission" date="2018-05" db="EMBL/GenBank/DDBJ databases">
        <title>Genomic diversity of pathogens causing Blackleg of Potato in Pakistan.</title>
        <authorList>
            <person name="Sarfraz S."/>
            <person name="Riaz K."/>
            <person name="Oulghazi S."/>
            <person name="Cigna J."/>
            <person name="Sahi S.T."/>
            <person name="Khan S.H."/>
            <person name="Hameed A."/>
            <person name="Faure D."/>
        </authorList>
    </citation>
    <scope>NUCLEOTIDE SEQUENCE [LARGE SCALE GENOMIC DNA]</scope>
    <source>
        <strain evidence="2 3">SS70</strain>
    </source>
</reference>
<name>A0AAX1C0L5_9GAMM</name>
<feature type="transmembrane region" description="Helical" evidence="1">
    <location>
        <begin position="38"/>
        <end position="67"/>
    </location>
</feature>
<organism evidence="2 3">
    <name type="scientific">Dickeya dianthicola</name>
    <dbReference type="NCBI Taxonomy" id="204039"/>
    <lineage>
        <taxon>Bacteria</taxon>
        <taxon>Pseudomonadati</taxon>
        <taxon>Pseudomonadota</taxon>
        <taxon>Gammaproteobacteria</taxon>
        <taxon>Enterobacterales</taxon>
        <taxon>Pectobacteriaceae</taxon>
        <taxon>Dickeya</taxon>
    </lineage>
</organism>
<evidence type="ECO:0000313" key="3">
    <source>
        <dbReference type="Proteomes" id="UP000245055"/>
    </source>
</evidence>
<gene>
    <name evidence="2" type="ORF">DF213_21680</name>
</gene>
<dbReference type="AlphaFoldDB" id="A0AAX1C0L5"/>
<evidence type="ECO:0000313" key="2">
    <source>
        <dbReference type="EMBL" id="PWD68518.1"/>
    </source>
</evidence>
<dbReference type="EMBL" id="QESZ01000047">
    <property type="protein sequence ID" value="PWD68518.1"/>
    <property type="molecule type" value="Genomic_DNA"/>
</dbReference>
<sequence>MLKRILGSARYRTDKAIRDTLRTHDAFREARWNRLEKVILFCSMHYIKSIGLLFSGFAALFTLLYFLKPCIKPLAEQYAPAWKTLFDWQTSLLGGQLTIIGIVYPLVVGLVSVIFQKKSTRKIVQAAYQRYSGFMFAGLSGLSLSAFILAGSLIRPFSSNYSYAILCGIAILWMLLNIGLSIWFFIQSISVLHDARRERMVFRYLVSDAFIPAIRDIILQGFLRQPVRYRMLNIGAFQAIRLHDNDSEHGYQTITKKHEASSDLLDIWYRPLTLILKHLDTRLADKKQHVSLAFSPRYVAVSGNDRQPIFKIKDGNIGEVYLMLLRACFRVGERKSLPVNQEALVKGISGDIYDALSEGDINAFEEAVHNMCRAFSGMLNVFQYSSPQGIHNLLLIKDGVYDDSFVEKFYTELYLLFRQAMLKTEVSDRFFARCMRIPQMIYGMRDRVTLRENQLGLMYTGYAWETLMDWGHTNHLKMTLSQRQVYEGLVTKFVELWEGWLDVIVNRNTRFPDDRIFHDALRKHLLTLPHIVVSAIRSGDTFAADWALDLLHRWAHKLRLDDDVDVAKYFFSTPASIPSKALTGQAYRNGLVDIRLCTAAFLIHQAAEEPTLHVESAVHSLLAGSLTEKTGVFDNGFPAITSGQQIIDIYLRTYIWGGRHFGSEPGWLEGLIWELSAANGKPMISGRVYMGNRLTDVSDLITAFVQLGIMMSNSVFQVSQAVKQSLEGNMFDYHGKEKVACILNVIREHTDQQTQFALPHQDDFGACKDRFKQTLAAYCDAVEQSQRQDIEKAEIDEDRLVILGHKVSTLFREKLETHPLMTFFSSTLFSKKTDDFVEKTFISISHKECYARGIKTSPILNEVSEWVGTALKDMWNDILSTQLRRDAECNMQVAHFADILTFVCESETVDNGSKLVVSGRAFFDEYQAWCYENSAAADAMLSFDKSDNKYLKTSKGLCRLIFAPWLDLHCAILTDGTYFDHLSIAESTKGDIITLSGRPVPDNPYRIKLHMTYSIQERYHGNIRMRFQRNEN</sequence>
<feature type="transmembrane region" description="Helical" evidence="1">
    <location>
        <begin position="93"/>
        <end position="115"/>
    </location>
</feature>
<accession>A0AAX1C0L5</accession>
<keyword evidence="1" id="KW-1133">Transmembrane helix</keyword>
<dbReference type="RefSeq" id="WP_109105321.1">
    <property type="nucleotide sequence ID" value="NZ_JALDNR010000065.1"/>
</dbReference>